<name>A0A316I8X3_9GAMM</name>
<keyword evidence="1" id="KW-0732">Signal</keyword>
<dbReference type="RefSeq" id="WP_109723007.1">
    <property type="nucleotide sequence ID" value="NZ_MSZV01000098.1"/>
</dbReference>
<proteinExistence type="predicted"/>
<keyword evidence="3" id="KW-1185">Reference proteome</keyword>
<gene>
    <name evidence="2" type="ORF">C7456_104251</name>
</gene>
<reference evidence="2 3" key="1">
    <citation type="submission" date="2018-05" db="EMBL/GenBank/DDBJ databases">
        <title>Genomic Encyclopedia of Type Strains, Phase IV (KMG-IV): sequencing the most valuable type-strain genomes for metagenomic binning, comparative biology and taxonomic classification.</title>
        <authorList>
            <person name="Goeker M."/>
        </authorList>
    </citation>
    <scope>NUCLEOTIDE SEQUENCE [LARGE SCALE GENOMIC DNA]</scope>
    <source>
        <strain evidence="2 3">DSM 14263</strain>
    </source>
</reference>
<evidence type="ECO:0000313" key="2">
    <source>
        <dbReference type="EMBL" id="PWK89893.1"/>
    </source>
</evidence>
<protein>
    <submittedName>
        <fullName evidence="2">Uncharacterized protein</fullName>
    </submittedName>
</protein>
<feature type="chain" id="PRO_5016249284" evidence="1">
    <location>
        <begin position="24"/>
        <end position="110"/>
    </location>
</feature>
<accession>A0A316I8X3</accession>
<dbReference type="OrthoDB" id="5957970at2"/>
<feature type="signal peptide" evidence="1">
    <location>
        <begin position="1"/>
        <end position="23"/>
    </location>
</feature>
<dbReference type="Proteomes" id="UP000245812">
    <property type="component" value="Unassembled WGS sequence"/>
</dbReference>
<evidence type="ECO:0000313" key="3">
    <source>
        <dbReference type="Proteomes" id="UP000245812"/>
    </source>
</evidence>
<sequence length="110" mass="11353">MKAQNVNLVALAAAALFTATGLAALHTRVPVAPVSEINGVKVIDLAPVMVRPNAEEVRAAALLTDAGVASAIAVPAMSGSSASNVMRLLGQQLTMPYYSFGTKFARSNKE</sequence>
<organism evidence="2 3">
    <name type="scientific">Fulvimonas soli</name>
    <dbReference type="NCBI Taxonomy" id="155197"/>
    <lineage>
        <taxon>Bacteria</taxon>
        <taxon>Pseudomonadati</taxon>
        <taxon>Pseudomonadota</taxon>
        <taxon>Gammaproteobacteria</taxon>
        <taxon>Lysobacterales</taxon>
        <taxon>Rhodanobacteraceae</taxon>
        <taxon>Fulvimonas</taxon>
    </lineage>
</organism>
<comment type="caution">
    <text evidence="2">The sequence shown here is derived from an EMBL/GenBank/DDBJ whole genome shotgun (WGS) entry which is preliminary data.</text>
</comment>
<dbReference type="EMBL" id="QGHC01000004">
    <property type="protein sequence ID" value="PWK89893.1"/>
    <property type="molecule type" value="Genomic_DNA"/>
</dbReference>
<evidence type="ECO:0000256" key="1">
    <source>
        <dbReference type="SAM" id="SignalP"/>
    </source>
</evidence>
<dbReference type="AlphaFoldDB" id="A0A316I8X3"/>